<dbReference type="PANTHER" id="PTHR13360">
    <property type="entry name" value="ACTIVATING SIGNAL COINTEGRATOR 1 COMPLEX SUBUNIT 1"/>
    <property type="match status" value="1"/>
</dbReference>
<gene>
    <name evidence="5" type="primary">LOC108745056</name>
</gene>
<keyword evidence="1" id="KW-0694">RNA-binding</keyword>
<dbReference type="AlphaFoldDB" id="A0A1W4XUZ2"/>
<proteinExistence type="predicted"/>
<dbReference type="Gene3D" id="3.30.1370.10">
    <property type="entry name" value="K Homology domain, type 1"/>
    <property type="match status" value="1"/>
</dbReference>
<dbReference type="KEGG" id="apln:108745056"/>
<dbReference type="Pfam" id="PF00013">
    <property type="entry name" value="KH_1"/>
    <property type="match status" value="1"/>
</dbReference>
<name>A0A1W4XUZ2_AGRPL</name>
<accession>A0A1W4XUZ2</accession>
<dbReference type="GO" id="GO:0003723">
    <property type="term" value="F:RNA binding"/>
    <property type="evidence" value="ECO:0007669"/>
    <property type="project" value="UniProtKB-UniRule"/>
</dbReference>
<dbReference type="InParanoid" id="A0A1W4XUZ2"/>
<dbReference type="Proteomes" id="UP000192223">
    <property type="component" value="Unplaced"/>
</dbReference>
<dbReference type="PANTHER" id="PTHR13360:SF1">
    <property type="entry name" value="ACTIVATING SIGNAL COINTEGRATOR 1 COMPLEX SUBUNIT 1"/>
    <property type="match status" value="1"/>
</dbReference>
<dbReference type="FunCoup" id="A0A1W4XUZ2">
    <property type="interactions" value="1556"/>
</dbReference>
<sequence>MNSSNNTLMTTNDSMIFNKPEIFTEPGGYQFRSFESFYKWDRHKNSENVKKTLPAYTDNEDCLLNCEELDDGYEIKITKSGKFLTDIHAASYFIPFIVGTQGLTKKEIEMSTRTKLRIPKHPQNNILITGNNERDVAYARNRIHMIILAQREKHQMTHFISIRVFSSSIKENFETFRHNILNGPSSRGIHPSIFQKAEKLHLTISPLVLLDDIEIDWAISALNECKNEVVKHLMENVDPPLYIQMEGVEIMNDDPTDVDILYGKVKVDPEKYHSIFQTLVNKITTFFYLKGLIKRRYDDVKLHVTLMNSLYRKKDFRQQEDSIRESFDATYILEKYKNYYFGVVELDFIHLSVRFGTTRNNGNSYYESLTSIPLY</sequence>
<dbReference type="GO" id="GO:0005634">
    <property type="term" value="C:nucleus"/>
    <property type="evidence" value="ECO:0007669"/>
    <property type="project" value="TreeGrafter"/>
</dbReference>
<protein>
    <submittedName>
        <fullName evidence="5">Activating signal cointegrator 1 complex subunit 1-like</fullName>
    </submittedName>
</protein>
<keyword evidence="4" id="KW-1185">Reference proteome</keyword>
<dbReference type="GeneID" id="108745056"/>
<dbReference type="PROSITE" id="PS50084">
    <property type="entry name" value="KH_TYPE_1"/>
    <property type="match status" value="1"/>
</dbReference>
<evidence type="ECO:0000259" key="3">
    <source>
        <dbReference type="Pfam" id="PF10469"/>
    </source>
</evidence>
<evidence type="ECO:0000259" key="2">
    <source>
        <dbReference type="Pfam" id="PF00013"/>
    </source>
</evidence>
<reference evidence="5" key="1">
    <citation type="submission" date="2025-08" db="UniProtKB">
        <authorList>
            <consortium name="RefSeq"/>
        </authorList>
    </citation>
    <scope>IDENTIFICATION</scope>
    <source>
        <tissue evidence="5">Entire body</tissue>
    </source>
</reference>
<dbReference type="GO" id="GO:0006307">
    <property type="term" value="P:DNA alkylation repair"/>
    <property type="evidence" value="ECO:0007669"/>
    <property type="project" value="InterPro"/>
</dbReference>
<dbReference type="Gene3D" id="3.90.1140.10">
    <property type="entry name" value="Cyclic phosphodiesterase"/>
    <property type="match status" value="1"/>
</dbReference>
<dbReference type="RefSeq" id="XP_018336607.1">
    <property type="nucleotide sequence ID" value="XM_018481105.2"/>
</dbReference>
<dbReference type="Pfam" id="PF10469">
    <property type="entry name" value="AKAP7_NLS"/>
    <property type="match status" value="1"/>
</dbReference>
<evidence type="ECO:0000256" key="1">
    <source>
        <dbReference type="PROSITE-ProRule" id="PRU00117"/>
    </source>
</evidence>
<organism evidence="4 5">
    <name type="scientific">Agrilus planipennis</name>
    <name type="common">Emerald ash borer</name>
    <name type="synonym">Agrilus marcopoli</name>
    <dbReference type="NCBI Taxonomy" id="224129"/>
    <lineage>
        <taxon>Eukaryota</taxon>
        <taxon>Metazoa</taxon>
        <taxon>Ecdysozoa</taxon>
        <taxon>Arthropoda</taxon>
        <taxon>Hexapoda</taxon>
        <taxon>Insecta</taxon>
        <taxon>Pterygota</taxon>
        <taxon>Neoptera</taxon>
        <taxon>Endopterygota</taxon>
        <taxon>Coleoptera</taxon>
        <taxon>Polyphaga</taxon>
        <taxon>Elateriformia</taxon>
        <taxon>Buprestoidea</taxon>
        <taxon>Buprestidae</taxon>
        <taxon>Agrilinae</taxon>
        <taxon>Agrilus</taxon>
    </lineage>
</organism>
<dbReference type="InterPro" id="IPR036612">
    <property type="entry name" value="KH_dom_type_1_sf"/>
</dbReference>
<dbReference type="CDD" id="cd22419">
    <property type="entry name" value="KH-I_ASCC1"/>
    <property type="match status" value="1"/>
</dbReference>
<evidence type="ECO:0000313" key="5">
    <source>
        <dbReference type="RefSeq" id="XP_018336607.1"/>
    </source>
</evidence>
<dbReference type="OrthoDB" id="277832at2759"/>
<dbReference type="SUPFAM" id="SSF54791">
    <property type="entry name" value="Eukaryotic type KH-domain (KH-domain type I)"/>
    <property type="match status" value="1"/>
</dbReference>
<evidence type="ECO:0000313" key="4">
    <source>
        <dbReference type="Proteomes" id="UP000192223"/>
    </source>
</evidence>
<dbReference type="InterPro" id="IPR019510">
    <property type="entry name" value="AKAP7-like_phosphoesterase"/>
</dbReference>
<dbReference type="InterPro" id="IPR004088">
    <property type="entry name" value="KH_dom_type_1"/>
</dbReference>
<feature type="domain" description="K Homology" evidence="2">
    <location>
        <begin position="91"/>
        <end position="143"/>
    </location>
</feature>
<dbReference type="GO" id="GO:0006355">
    <property type="term" value="P:regulation of DNA-templated transcription"/>
    <property type="evidence" value="ECO:0007669"/>
    <property type="project" value="TreeGrafter"/>
</dbReference>
<feature type="domain" description="A-kinase anchor protein 7-like phosphoesterase" evidence="3">
    <location>
        <begin position="156"/>
        <end position="374"/>
    </location>
</feature>
<dbReference type="InterPro" id="IPR047538">
    <property type="entry name" value="KH-I_ASCC1"/>
</dbReference>
<dbReference type="STRING" id="224129.A0A1W4XUZ2"/>
<dbReference type="InterPro" id="IPR009210">
    <property type="entry name" value="ASCC1"/>
</dbReference>